<organism evidence="1 2">
    <name type="scientific">Citroniella saccharovorans</name>
    <dbReference type="NCBI Taxonomy" id="2053367"/>
    <lineage>
        <taxon>Bacteria</taxon>
        <taxon>Bacillati</taxon>
        <taxon>Bacillota</taxon>
        <taxon>Tissierellia</taxon>
        <taxon>Tissierellales</taxon>
        <taxon>Peptoniphilaceae</taxon>
        <taxon>Citroniella</taxon>
    </lineage>
</organism>
<keyword evidence="2" id="KW-1185">Reference proteome</keyword>
<sequence length="365" mass="43194">MKEFIKSILNDELADEISNKRVESVEIFFNKSQLIQYFDYKMGAIYGNSKSRRSLANIYAIYSILYFYTNDFFNRPEEYRGFTGYEYMKLFNFYRSLYGGEKLQNHALNSRVNGEFENKFKKTNQEQLIIINDGKYLIHIDYLYVDGFDIGKICSRICEEYISILKLKDNKLVSDINELISLKNYSDKKDKISEFLVSDSEARIFEIISYAILKNHYSNIEVYFGYSMDSLVKEQLTLYKTGRTNANDGGIDFVMKPLGRFFQVTEVDVYNKYLLDIDKVMHYPVTFVVKTTRLSQEIYDDLKKYINIRANGMKVIIDRYNKAIEEIITINELKKWLYNLNSNEIDCLLRDIDLYYKLELNIPLS</sequence>
<gene>
    <name evidence="1" type="ORF">VLK81_09485</name>
</gene>
<dbReference type="RefSeq" id="WP_324620416.1">
    <property type="nucleotide sequence ID" value="NZ_JAYKOT010000003.1"/>
</dbReference>
<evidence type="ECO:0000313" key="1">
    <source>
        <dbReference type="EMBL" id="MEB3430215.1"/>
    </source>
</evidence>
<dbReference type="EMBL" id="JAYKOT010000003">
    <property type="protein sequence ID" value="MEB3430215.1"/>
    <property type="molecule type" value="Genomic_DNA"/>
</dbReference>
<name>A0AAW9N036_9FIRM</name>
<comment type="caution">
    <text evidence="1">The sequence shown here is derived from an EMBL/GenBank/DDBJ whole genome shotgun (WGS) entry which is preliminary data.</text>
</comment>
<proteinExistence type="predicted"/>
<evidence type="ECO:0000313" key="2">
    <source>
        <dbReference type="Proteomes" id="UP001357733"/>
    </source>
</evidence>
<dbReference type="Proteomes" id="UP001357733">
    <property type="component" value="Unassembled WGS sequence"/>
</dbReference>
<dbReference type="AlphaFoldDB" id="A0AAW9N036"/>
<accession>A0AAW9N036</accession>
<protein>
    <recommendedName>
        <fullName evidence="3">Restriction endonuclease</fullName>
    </recommendedName>
</protein>
<reference evidence="1 2" key="1">
    <citation type="submission" date="2024-01" db="EMBL/GenBank/DDBJ databases">
        <title>Complete genome sequence of Citroniella saccharovorans strain M6.X9, isolated from human fecal sample.</title>
        <authorList>
            <person name="Cheng G."/>
            <person name="Westerholm M."/>
            <person name="Schnurer A."/>
        </authorList>
    </citation>
    <scope>NUCLEOTIDE SEQUENCE [LARGE SCALE GENOMIC DNA]</scope>
    <source>
        <strain evidence="1 2">DSM 29873</strain>
    </source>
</reference>
<evidence type="ECO:0008006" key="3">
    <source>
        <dbReference type="Google" id="ProtNLM"/>
    </source>
</evidence>